<dbReference type="CDD" id="cd12110">
    <property type="entry name" value="PHP_HisPPase_Hisj_like"/>
    <property type="match status" value="1"/>
</dbReference>
<keyword evidence="5 8" id="KW-0378">Hydrolase</keyword>
<dbReference type="PANTHER" id="PTHR21039">
    <property type="entry name" value="HISTIDINOL PHOSPHATASE-RELATED"/>
    <property type="match status" value="1"/>
</dbReference>
<evidence type="ECO:0000259" key="9">
    <source>
        <dbReference type="Pfam" id="PF02811"/>
    </source>
</evidence>
<keyword evidence="4 8" id="KW-0028">Amino-acid biosynthesis</keyword>
<dbReference type="GO" id="GO:0005737">
    <property type="term" value="C:cytoplasm"/>
    <property type="evidence" value="ECO:0007669"/>
    <property type="project" value="TreeGrafter"/>
</dbReference>
<evidence type="ECO:0000313" key="10">
    <source>
        <dbReference type="EMBL" id="SPD76492.1"/>
    </source>
</evidence>
<evidence type="ECO:0000256" key="1">
    <source>
        <dbReference type="ARBA" id="ARBA00004970"/>
    </source>
</evidence>
<dbReference type="NCBIfam" id="TIGR01856">
    <property type="entry name" value="hisJ_fam"/>
    <property type="match status" value="1"/>
</dbReference>
<evidence type="ECO:0000256" key="3">
    <source>
        <dbReference type="ARBA" id="ARBA00013085"/>
    </source>
</evidence>
<dbReference type="InterPro" id="IPR004013">
    <property type="entry name" value="PHP_dom"/>
</dbReference>
<dbReference type="AlphaFoldDB" id="A0A445N452"/>
<dbReference type="Pfam" id="PF13263">
    <property type="entry name" value="PHP_C"/>
    <property type="match status" value="1"/>
</dbReference>
<dbReference type="PANTHER" id="PTHR21039:SF0">
    <property type="entry name" value="HISTIDINOL-PHOSPHATASE"/>
    <property type="match status" value="1"/>
</dbReference>
<dbReference type="Gene3D" id="3.20.20.140">
    <property type="entry name" value="Metal-dependent hydrolases"/>
    <property type="match status" value="1"/>
</dbReference>
<feature type="domain" description="PHP" evidence="9">
    <location>
        <begin position="4"/>
        <end position="193"/>
    </location>
</feature>
<dbReference type="GO" id="GO:0000105">
    <property type="term" value="P:L-histidine biosynthetic process"/>
    <property type="evidence" value="ECO:0007669"/>
    <property type="project" value="UniProtKB-UniRule"/>
</dbReference>
<comment type="catalytic activity">
    <reaction evidence="7 8">
        <text>L-histidinol phosphate + H2O = L-histidinol + phosphate</text>
        <dbReference type="Rhea" id="RHEA:14465"/>
        <dbReference type="ChEBI" id="CHEBI:15377"/>
        <dbReference type="ChEBI" id="CHEBI:43474"/>
        <dbReference type="ChEBI" id="CHEBI:57699"/>
        <dbReference type="ChEBI" id="CHEBI:57980"/>
        <dbReference type="EC" id="3.1.3.15"/>
    </reaction>
</comment>
<evidence type="ECO:0000256" key="5">
    <source>
        <dbReference type="ARBA" id="ARBA00022801"/>
    </source>
</evidence>
<evidence type="ECO:0000256" key="7">
    <source>
        <dbReference type="ARBA" id="ARBA00049158"/>
    </source>
</evidence>
<evidence type="ECO:0000256" key="6">
    <source>
        <dbReference type="ARBA" id="ARBA00023102"/>
    </source>
</evidence>
<proteinExistence type="inferred from homology"/>
<accession>A0A445N452</accession>
<organism evidence="10">
    <name type="scientific">uncultured Desulfobacterium sp</name>
    <dbReference type="NCBI Taxonomy" id="201089"/>
    <lineage>
        <taxon>Bacteria</taxon>
        <taxon>Pseudomonadati</taxon>
        <taxon>Thermodesulfobacteriota</taxon>
        <taxon>Desulfobacteria</taxon>
        <taxon>Desulfobacterales</taxon>
        <taxon>Desulfobacteriaceae</taxon>
        <taxon>Desulfobacterium</taxon>
        <taxon>environmental samples</taxon>
    </lineage>
</organism>
<dbReference type="EMBL" id="OJIN01000245">
    <property type="protein sequence ID" value="SPD76492.1"/>
    <property type="molecule type" value="Genomic_DNA"/>
</dbReference>
<reference evidence="10" key="1">
    <citation type="submission" date="2018-01" db="EMBL/GenBank/DDBJ databases">
        <authorList>
            <person name="Regsiter A."/>
            <person name="William W."/>
        </authorList>
    </citation>
    <scope>NUCLEOTIDE SEQUENCE</scope>
    <source>
        <strain evidence="10">TRIP AH-1</strain>
    </source>
</reference>
<dbReference type="Pfam" id="PF02811">
    <property type="entry name" value="PHP"/>
    <property type="match status" value="1"/>
</dbReference>
<dbReference type="InterPro" id="IPR016195">
    <property type="entry name" value="Pol/histidinol_Pase-like"/>
</dbReference>
<gene>
    <name evidence="10" type="primary">hisK</name>
    <name evidence="10" type="ORF">PITCH_A980006</name>
</gene>
<evidence type="ECO:0000256" key="4">
    <source>
        <dbReference type="ARBA" id="ARBA00022605"/>
    </source>
</evidence>
<dbReference type="GO" id="GO:0004401">
    <property type="term" value="F:histidinol-phosphatase activity"/>
    <property type="evidence" value="ECO:0007669"/>
    <property type="project" value="UniProtKB-UniRule"/>
</dbReference>
<evidence type="ECO:0000256" key="2">
    <source>
        <dbReference type="ARBA" id="ARBA00009152"/>
    </source>
</evidence>
<comment type="similarity">
    <text evidence="2 8">Belongs to the PHP hydrolase family. HisK subfamily.</text>
</comment>
<dbReference type="InterPro" id="IPR010140">
    <property type="entry name" value="Histidinol_P_phosphatase_HisJ"/>
</dbReference>
<protein>
    <recommendedName>
        <fullName evidence="3 8">Histidinol-phosphatase</fullName>
        <shortName evidence="8">HolPase</shortName>
        <ecNumber evidence="3 8">3.1.3.15</ecNumber>
    </recommendedName>
</protein>
<dbReference type="UniPathway" id="UPA00031">
    <property type="reaction ID" value="UER00013"/>
</dbReference>
<evidence type="ECO:0000256" key="8">
    <source>
        <dbReference type="RuleBase" id="RU366003"/>
    </source>
</evidence>
<name>A0A445N452_9BACT</name>
<sequence>MLPDYHIHTVLCKHANGETADYKSAARERQIPEICFTDHVPSHNGYDTAHRMDLSQISLYKSMVLGVKDSDPPNVIFGIEADYYEGCELFLARWLPAQGFDFVLGSVHFIDAWGFDNPDQRQVWDSVDVTSTWRNYFEIVSRLADSGLYDAVGHIDLPKKFGYRPSDKELKEMVQPALDRISVAQMGIELNTSGLSKPVAEIYPSALILSMAFERGIPICFGSDAHSPNEVGRNFDLALKLAREVGYTHYFRSVHRTKILTPLPIL</sequence>
<dbReference type="NCBIfam" id="NF005596">
    <property type="entry name" value="PRK07328.1"/>
    <property type="match status" value="1"/>
</dbReference>
<comment type="pathway">
    <text evidence="1 8">Amino-acid biosynthesis; L-histidine biosynthesis; L-histidine from 5-phospho-alpha-D-ribose 1-diphosphate: step 8/9.</text>
</comment>
<keyword evidence="6 8" id="KW-0368">Histidine biosynthesis</keyword>
<dbReference type="EC" id="3.1.3.15" evidence="3 8"/>
<dbReference type="SUPFAM" id="SSF89550">
    <property type="entry name" value="PHP domain-like"/>
    <property type="match status" value="1"/>
</dbReference>